<feature type="transmembrane region" description="Helical" evidence="1">
    <location>
        <begin position="121"/>
        <end position="143"/>
    </location>
</feature>
<feature type="transmembrane region" description="Helical" evidence="1">
    <location>
        <begin position="33"/>
        <end position="56"/>
    </location>
</feature>
<sequence>MTENRLKDTDTFLPGIRDHDVIRMEVAKTSRSLRFAGLVAIIIAGISFGFSLYMFIHSLVCDIPFSYRLPSLQLASPVLIITSLCRLVLGISMVVAAAGANEYLKGDYLDGLERFHSRMKTFSLVWFLTLAATVVVDLLMLVLDVPGMSGITPGI</sequence>
<gene>
    <name evidence="2" type="ORF">GF359_07560</name>
</gene>
<evidence type="ECO:0000313" key="3">
    <source>
        <dbReference type="Proteomes" id="UP000630660"/>
    </source>
</evidence>
<protein>
    <submittedName>
        <fullName evidence="2">Uncharacterized protein</fullName>
    </submittedName>
</protein>
<dbReference type="Proteomes" id="UP000630660">
    <property type="component" value="Unassembled WGS sequence"/>
</dbReference>
<dbReference type="AlphaFoldDB" id="A0A9D5KA37"/>
<keyword evidence="1" id="KW-1133">Transmembrane helix</keyword>
<comment type="caution">
    <text evidence="2">The sequence shown here is derived from an EMBL/GenBank/DDBJ whole genome shotgun (WGS) entry which is preliminary data.</text>
</comment>
<evidence type="ECO:0000256" key="1">
    <source>
        <dbReference type="SAM" id="Phobius"/>
    </source>
</evidence>
<reference evidence="2" key="1">
    <citation type="submission" date="2019-11" db="EMBL/GenBank/DDBJ databases">
        <title>Microbial mats filling the niche in hypersaline microbial mats.</title>
        <authorList>
            <person name="Wong H.L."/>
            <person name="Macleod F.I."/>
            <person name="White R.A. III"/>
            <person name="Burns B.P."/>
        </authorList>
    </citation>
    <scope>NUCLEOTIDE SEQUENCE</scope>
    <source>
        <strain evidence="2">Bin_327</strain>
    </source>
</reference>
<name>A0A9D5KA37_UNCW3</name>
<evidence type="ECO:0000313" key="2">
    <source>
        <dbReference type="EMBL" id="MBD3365057.1"/>
    </source>
</evidence>
<accession>A0A9D5KA37</accession>
<organism evidence="2 3">
    <name type="scientific">candidate division WOR-3 bacterium</name>
    <dbReference type="NCBI Taxonomy" id="2052148"/>
    <lineage>
        <taxon>Bacteria</taxon>
        <taxon>Bacteria division WOR-3</taxon>
    </lineage>
</organism>
<keyword evidence="1" id="KW-0812">Transmembrane</keyword>
<proteinExistence type="predicted"/>
<dbReference type="EMBL" id="WJKJ01000250">
    <property type="protein sequence ID" value="MBD3365057.1"/>
    <property type="molecule type" value="Genomic_DNA"/>
</dbReference>
<keyword evidence="1" id="KW-0472">Membrane</keyword>
<feature type="transmembrane region" description="Helical" evidence="1">
    <location>
        <begin position="76"/>
        <end position="100"/>
    </location>
</feature>